<dbReference type="Proteomes" id="UP000191418">
    <property type="component" value="Unassembled WGS sequence"/>
</dbReference>
<feature type="transmembrane region" description="Helical" evidence="1">
    <location>
        <begin position="422"/>
        <end position="440"/>
    </location>
</feature>
<feature type="transmembrane region" description="Helical" evidence="1">
    <location>
        <begin position="37"/>
        <end position="55"/>
    </location>
</feature>
<keyword evidence="3" id="KW-1185">Reference proteome</keyword>
<dbReference type="STRING" id="64969.SAMN02745127_01904"/>
<feature type="transmembrane region" description="Helical" evidence="1">
    <location>
        <begin position="12"/>
        <end position="31"/>
    </location>
</feature>
<evidence type="ECO:0000313" key="3">
    <source>
        <dbReference type="Proteomes" id="UP000191418"/>
    </source>
</evidence>
<protein>
    <submittedName>
        <fullName evidence="2">Uncharacterized protein</fullName>
    </submittedName>
</protein>
<dbReference type="EMBL" id="MTSM01000003">
    <property type="protein sequence ID" value="OPX56412.1"/>
    <property type="molecule type" value="Genomic_DNA"/>
</dbReference>
<organism evidence="2 3">
    <name type="scientific">Oceanospirillum multiglobuliferum</name>
    <dbReference type="NCBI Taxonomy" id="64969"/>
    <lineage>
        <taxon>Bacteria</taxon>
        <taxon>Pseudomonadati</taxon>
        <taxon>Pseudomonadota</taxon>
        <taxon>Gammaproteobacteria</taxon>
        <taxon>Oceanospirillales</taxon>
        <taxon>Oceanospirillaceae</taxon>
        <taxon>Oceanospirillum</taxon>
    </lineage>
</organism>
<feature type="transmembrane region" description="Helical" evidence="1">
    <location>
        <begin position="62"/>
        <end position="79"/>
    </location>
</feature>
<accession>A0A1T4QK20</accession>
<feature type="transmembrane region" description="Helical" evidence="1">
    <location>
        <begin position="338"/>
        <end position="367"/>
    </location>
</feature>
<dbReference type="OrthoDB" id="8523687at2"/>
<feature type="transmembrane region" description="Helical" evidence="1">
    <location>
        <begin position="124"/>
        <end position="146"/>
    </location>
</feature>
<evidence type="ECO:0000256" key="1">
    <source>
        <dbReference type="SAM" id="Phobius"/>
    </source>
</evidence>
<feature type="transmembrane region" description="Helical" evidence="1">
    <location>
        <begin position="201"/>
        <end position="221"/>
    </location>
</feature>
<comment type="caution">
    <text evidence="2">The sequence shown here is derived from an EMBL/GenBank/DDBJ whole genome shotgun (WGS) entry which is preliminary data.</text>
</comment>
<keyword evidence="1" id="KW-1133">Transmembrane helix</keyword>
<proteinExistence type="predicted"/>
<feature type="transmembrane region" description="Helical" evidence="1">
    <location>
        <begin position="233"/>
        <end position="254"/>
    </location>
</feature>
<feature type="transmembrane region" description="Helical" evidence="1">
    <location>
        <begin position="379"/>
        <end position="402"/>
    </location>
</feature>
<sequence>MKALASTFSRGIHLSGLLLVLTWMLTLLDTLNLVETTTLATCLAWGFVVLEFPSLTRKQTTPILILMLGGLGFALWAWLETGHIDLLGMADEHIKLAMLLTAVSFIRLATRVHAGDQCRGFKSFFMTFSGMHLFSSVANFSSLFLFGDQIKQPQAQGALVSPLSYRLLTRGFSLAIFWSPFLSMIPLVLELVPGTNMSAVYPWALSLVAFGFILTLIEARLREPKQLSEYQGYPIQVSSLALPLLLISTLLMVHQLLPDVPMLALISSVAVLVPILWVLVVKGSNETWGRIKGHVQQQLPNTRPEISLFLAAGFLAAGVKTCISAGLIASPFDHTDALVASIVMLLIFFISSLGIHQFALMAIFAGLMSQVTTTPHLMAIAYMVGVSLSMSGSLFSGVNIIIQNQFKVSSTAILRDNMPYSLIMLAFSSGMLFVMESMGVR</sequence>
<dbReference type="RefSeq" id="WP_078745500.1">
    <property type="nucleotide sequence ID" value="NZ_FUXG01000012.1"/>
</dbReference>
<feature type="transmembrane region" description="Helical" evidence="1">
    <location>
        <begin position="260"/>
        <end position="281"/>
    </location>
</feature>
<name>A0A1T4QK20_9GAMM</name>
<dbReference type="AlphaFoldDB" id="A0A1T4QK20"/>
<keyword evidence="1" id="KW-0472">Membrane</keyword>
<reference evidence="2 3" key="1">
    <citation type="submission" date="2017-01" db="EMBL/GenBank/DDBJ databases">
        <title>Genome Sequencing of a Marine Spirillum, Oceanospirillum multiglobuliferum ATCC 33336, from Japan.</title>
        <authorList>
            <person name="Carney J.G."/>
            <person name="Trachtenberg A.M."/>
            <person name="Rheaume B.A."/>
            <person name="Linnane J.D."/>
            <person name="Pitts N.L."/>
            <person name="Mykles D.L."/>
            <person name="Maclea K.S."/>
        </authorList>
    </citation>
    <scope>NUCLEOTIDE SEQUENCE [LARGE SCALE GENOMIC DNA]</scope>
    <source>
        <strain evidence="2 3">ATCC 33336</strain>
    </source>
</reference>
<gene>
    <name evidence="2" type="ORF">BTE48_02995</name>
</gene>
<evidence type="ECO:0000313" key="2">
    <source>
        <dbReference type="EMBL" id="OPX56412.1"/>
    </source>
</evidence>
<keyword evidence="1" id="KW-0812">Transmembrane</keyword>
<feature type="transmembrane region" description="Helical" evidence="1">
    <location>
        <begin position="167"/>
        <end position="189"/>
    </location>
</feature>
<feature type="transmembrane region" description="Helical" evidence="1">
    <location>
        <begin position="308"/>
        <end position="332"/>
    </location>
</feature>